<organism evidence="2 3">
    <name type="scientific">Cerrena zonata</name>
    <dbReference type="NCBI Taxonomy" id="2478898"/>
    <lineage>
        <taxon>Eukaryota</taxon>
        <taxon>Fungi</taxon>
        <taxon>Dikarya</taxon>
        <taxon>Basidiomycota</taxon>
        <taxon>Agaricomycotina</taxon>
        <taxon>Agaricomycetes</taxon>
        <taxon>Polyporales</taxon>
        <taxon>Cerrenaceae</taxon>
        <taxon>Cerrena</taxon>
    </lineage>
</organism>
<evidence type="ECO:0000313" key="3">
    <source>
        <dbReference type="Proteomes" id="UP001385951"/>
    </source>
</evidence>
<protein>
    <submittedName>
        <fullName evidence="2">Uncharacterized protein</fullName>
    </submittedName>
</protein>
<dbReference type="AlphaFoldDB" id="A0AAW0FNN4"/>
<feature type="signal peptide" evidence="1">
    <location>
        <begin position="1"/>
        <end position="26"/>
    </location>
</feature>
<reference evidence="2 3" key="1">
    <citation type="submission" date="2022-09" db="EMBL/GenBank/DDBJ databases">
        <authorList>
            <person name="Palmer J.M."/>
        </authorList>
    </citation>
    <scope>NUCLEOTIDE SEQUENCE [LARGE SCALE GENOMIC DNA]</scope>
    <source>
        <strain evidence="2 3">DSM 7382</strain>
    </source>
</reference>
<dbReference type="Proteomes" id="UP001385951">
    <property type="component" value="Unassembled WGS sequence"/>
</dbReference>
<comment type="caution">
    <text evidence="2">The sequence shown here is derived from an EMBL/GenBank/DDBJ whole genome shotgun (WGS) entry which is preliminary data.</text>
</comment>
<dbReference type="EMBL" id="JASBNA010000065">
    <property type="protein sequence ID" value="KAK7678897.1"/>
    <property type="molecule type" value="Genomic_DNA"/>
</dbReference>
<feature type="chain" id="PRO_5043710027" evidence="1">
    <location>
        <begin position="27"/>
        <end position="169"/>
    </location>
</feature>
<name>A0AAW0FNN4_9APHY</name>
<sequence length="169" mass="18686">MEVGLGMWTLLCAVAFCTSCTNLVWGGASLRNVIHAEFLALDAPFDFLQQLLDLDFLSFNYPQSMQSIATEADLSPTAITNTRCTKPTEYRYPEQKHAHMISSFTEPEYANHAISLGMIVSVGSGGDKLCDCWESVSSCSALTREASCPLFEDFGLFQPFGSFDRLELE</sequence>
<evidence type="ECO:0000256" key="1">
    <source>
        <dbReference type="SAM" id="SignalP"/>
    </source>
</evidence>
<keyword evidence="3" id="KW-1185">Reference proteome</keyword>
<keyword evidence="1" id="KW-0732">Signal</keyword>
<proteinExistence type="predicted"/>
<evidence type="ECO:0000313" key="2">
    <source>
        <dbReference type="EMBL" id="KAK7678897.1"/>
    </source>
</evidence>
<gene>
    <name evidence="2" type="ORF">QCA50_018037</name>
</gene>
<accession>A0AAW0FNN4</accession>